<keyword evidence="2 10" id="KW-0812">Transmembrane</keyword>
<keyword evidence="5" id="KW-0547">Nucleotide-binding</keyword>
<evidence type="ECO:0000256" key="7">
    <source>
        <dbReference type="ARBA" id="ARBA00022989"/>
    </source>
</evidence>
<dbReference type="InterPro" id="IPR050122">
    <property type="entry name" value="RTK"/>
</dbReference>
<dbReference type="GO" id="GO:0005899">
    <property type="term" value="C:insulin receptor complex"/>
    <property type="evidence" value="ECO:0007669"/>
    <property type="project" value="TreeGrafter"/>
</dbReference>
<comment type="subcellular location">
    <subcellularLocation>
        <location evidence="1">Membrane</location>
        <topology evidence="1">Single-pass type I membrane protein</topology>
    </subcellularLocation>
</comment>
<evidence type="ECO:0000256" key="10">
    <source>
        <dbReference type="SAM" id="Phobius"/>
    </source>
</evidence>
<evidence type="ECO:0000256" key="4">
    <source>
        <dbReference type="ARBA" id="ARBA00022737"/>
    </source>
</evidence>
<dbReference type="STRING" id="75913.A0A0K0FCI2"/>
<feature type="domain" description="Tyrosine-protein kinase catalytic" evidence="11">
    <location>
        <begin position="25"/>
        <end position="237"/>
    </location>
</feature>
<feature type="transmembrane region" description="Helical" evidence="10">
    <location>
        <begin position="20"/>
        <end position="40"/>
    </location>
</feature>
<dbReference type="PANTHER" id="PTHR24416:SF525">
    <property type="entry name" value="INSULIN-LIKE RECEPTOR"/>
    <property type="match status" value="1"/>
</dbReference>
<reference evidence="12" key="1">
    <citation type="submission" date="2014-07" db="EMBL/GenBank/DDBJ databases">
        <authorList>
            <person name="Martin A.A"/>
            <person name="De Silva N."/>
        </authorList>
    </citation>
    <scope>NUCLEOTIDE SEQUENCE</scope>
</reference>
<proteinExistence type="predicted"/>
<evidence type="ECO:0000256" key="3">
    <source>
        <dbReference type="ARBA" id="ARBA00022729"/>
    </source>
</evidence>
<feature type="compositionally biased region" description="Basic and acidic residues" evidence="9">
    <location>
        <begin position="186"/>
        <end position="209"/>
    </location>
</feature>
<accession>A0A0K0FCI2</accession>
<feature type="region of interest" description="Disordered" evidence="9">
    <location>
        <begin position="186"/>
        <end position="267"/>
    </location>
</feature>
<evidence type="ECO:0000259" key="11">
    <source>
        <dbReference type="SMART" id="SM00219"/>
    </source>
</evidence>
<dbReference type="InterPro" id="IPR020635">
    <property type="entry name" value="Tyr_kinase_cat_dom"/>
</dbReference>
<name>A0A0K0FCI2_STRVS</name>
<dbReference type="GO" id="GO:0005009">
    <property type="term" value="F:insulin receptor activity"/>
    <property type="evidence" value="ECO:0007669"/>
    <property type="project" value="TreeGrafter"/>
</dbReference>
<keyword evidence="6" id="KW-0067">ATP-binding</keyword>
<dbReference type="WBParaSite" id="SVE_0654700.1">
    <property type="protein sequence ID" value="SVE_0654700.1"/>
    <property type="gene ID" value="SVE_0654700"/>
</dbReference>
<keyword evidence="4" id="KW-0677">Repeat</keyword>
<evidence type="ECO:0000256" key="8">
    <source>
        <dbReference type="ARBA" id="ARBA00023136"/>
    </source>
</evidence>
<dbReference type="AlphaFoldDB" id="A0A0K0FCI2"/>
<dbReference type="GO" id="GO:0030424">
    <property type="term" value="C:axon"/>
    <property type="evidence" value="ECO:0007669"/>
    <property type="project" value="TreeGrafter"/>
</dbReference>
<evidence type="ECO:0000256" key="1">
    <source>
        <dbReference type="ARBA" id="ARBA00004479"/>
    </source>
</evidence>
<evidence type="ECO:0000256" key="5">
    <source>
        <dbReference type="ARBA" id="ARBA00022741"/>
    </source>
</evidence>
<keyword evidence="3" id="KW-0732">Signal</keyword>
<dbReference type="Gene3D" id="1.10.510.10">
    <property type="entry name" value="Transferase(Phosphotransferase) domain 1"/>
    <property type="match status" value="1"/>
</dbReference>
<evidence type="ECO:0000313" key="12">
    <source>
        <dbReference type="Proteomes" id="UP000035680"/>
    </source>
</evidence>
<keyword evidence="12" id="KW-1185">Reference proteome</keyword>
<dbReference type="GO" id="GO:0043560">
    <property type="term" value="F:insulin receptor substrate binding"/>
    <property type="evidence" value="ECO:0007669"/>
    <property type="project" value="TreeGrafter"/>
</dbReference>
<dbReference type="GO" id="GO:0005524">
    <property type="term" value="F:ATP binding"/>
    <property type="evidence" value="ECO:0007669"/>
    <property type="project" value="UniProtKB-KW"/>
</dbReference>
<feature type="compositionally biased region" description="Basic and acidic residues" evidence="9">
    <location>
        <begin position="226"/>
        <end position="239"/>
    </location>
</feature>
<keyword evidence="8 10" id="KW-0472">Membrane</keyword>
<feature type="compositionally biased region" description="Acidic residues" evidence="9">
    <location>
        <begin position="210"/>
        <end position="225"/>
    </location>
</feature>
<keyword evidence="7 10" id="KW-1133">Transmembrane helix</keyword>
<reference evidence="13" key="2">
    <citation type="submission" date="2015-08" db="UniProtKB">
        <authorList>
            <consortium name="WormBaseParasite"/>
        </authorList>
    </citation>
    <scope>IDENTIFICATION</scope>
</reference>
<dbReference type="PANTHER" id="PTHR24416">
    <property type="entry name" value="TYROSINE-PROTEIN KINASE RECEPTOR"/>
    <property type="match status" value="1"/>
</dbReference>
<protein>
    <submittedName>
        <fullName evidence="13">Insulin-like growth factor 1 receptor (inferred by orthology to a human protein)</fullName>
    </submittedName>
</protein>
<dbReference type="GO" id="GO:0051897">
    <property type="term" value="P:positive regulation of phosphatidylinositol 3-kinase/protein kinase B signal transduction"/>
    <property type="evidence" value="ECO:0007669"/>
    <property type="project" value="TreeGrafter"/>
</dbReference>
<dbReference type="GO" id="GO:0042593">
    <property type="term" value="P:glucose homeostasis"/>
    <property type="evidence" value="ECO:0007669"/>
    <property type="project" value="TreeGrafter"/>
</dbReference>
<dbReference type="SUPFAM" id="SSF56112">
    <property type="entry name" value="Protein kinase-like (PK-like)"/>
    <property type="match status" value="1"/>
</dbReference>
<dbReference type="SMART" id="SM00219">
    <property type="entry name" value="TyrKc"/>
    <property type="match status" value="1"/>
</dbReference>
<dbReference type="InterPro" id="IPR001245">
    <property type="entry name" value="Ser-Thr/Tyr_kinase_cat_dom"/>
</dbReference>
<organism evidence="12 13">
    <name type="scientific">Strongyloides venezuelensis</name>
    <name type="common">Threadworm</name>
    <dbReference type="NCBI Taxonomy" id="75913"/>
    <lineage>
        <taxon>Eukaryota</taxon>
        <taxon>Metazoa</taxon>
        <taxon>Ecdysozoa</taxon>
        <taxon>Nematoda</taxon>
        <taxon>Chromadorea</taxon>
        <taxon>Rhabditida</taxon>
        <taxon>Tylenchina</taxon>
        <taxon>Panagrolaimomorpha</taxon>
        <taxon>Strongyloidoidea</taxon>
        <taxon>Strongyloididae</taxon>
        <taxon>Strongyloides</taxon>
    </lineage>
</organism>
<evidence type="ECO:0000313" key="13">
    <source>
        <dbReference type="WBParaSite" id="SVE_0654700.1"/>
    </source>
</evidence>
<evidence type="ECO:0000256" key="6">
    <source>
        <dbReference type="ARBA" id="ARBA00022840"/>
    </source>
</evidence>
<evidence type="ECO:0000256" key="2">
    <source>
        <dbReference type="ARBA" id="ARBA00022692"/>
    </source>
</evidence>
<sequence length="267" mass="31024">MFYGTQYSSKISKCIVNNYTYIFLILFSIFNVVCSSGIKFGPFAIKTISKSVSPAVKLNFIFEALVIRKFHTSFIVNLYGVVSEGQSVLVYVEMIEKESLKDILRSYRLNSEINVDYKFILSLQKFTNWAAQIADNLAARNCLVHRNEIVDIGDFDMARYIYYHEYYQPTGKRPIPVRWMNQESLKDSKFPKHNEDEKKEKIKEVHNHEGEEDGRVDDDEEDDESENKNESDIGNHLEVIDEDDKSENVFLARPKKHVRIPTPDNNA</sequence>
<evidence type="ECO:0000256" key="9">
    <source>
        <dbReference type="SAM" id="MobiDB-lite"/>
    </source>
</evidence>
<dbReference type="InterPro" id="IPR011009">
    <property type="entry name" value="Kinase-like_dom_sf"/>
</dbReference>
<dbReference type="GO" id="GO:0043410">
    <property type="term" value="P:positive regulation of MAPK cascade"/>
    <property type="evidence" value="ECO:0007669"/>
    <property type="project" value="TreeGrafter"/>
</dbReference>
<dbReference type="Proteomes" id="UP000035680">
    <property type="component" value="Unassembled WGS sequence"/>
</dbReference>
<dbReference type="Pfam" id="PF07714">
    <property type="entry name" value="PK_Tyr_Ser-Thr"/>
    <property type="match status" value="1"/>
</dbReference>